<dbReference type="InterPro" id="IPR020550">
    <property type="entry name" value="Inositol_monophosphatase_CS"/>
</dbReference>
<dbReference type="EMBL" id="DF238801">
    <property type="protein sequence ID" value="GAC96304.1"/>
    <property type="molecule type" value="Genomic_DNA"/>
</dbReference>
<accession>R9P4S3</accession>
<dbReference type="InterPro" id="IPR006239">
    <property type="entry name" value="DPNP"/>
</dbReference>
<evidence type="ECO:0000256" key="1">
    <source>
        <dbReference type="ARBA" id="ARBA00001946"/>
    </source>
</evidence>
<feature type="binding site" evidence="10">
    <location>
        <position position="186"/>
    </location>
    <ligand>
        <name>Mg(2+)</name>
        <dbReference type="ChEBI" id="CHEBI:18420"/>
        <label>1</label>
        <note>catalytic</note>
    </ligand>
</feature>
<gene>
    <name evidence="11" type="ORF">PHSY_003884</name>
</gene>
<dbReference type="SUPFAM" id="SSF56655">
    <property type="entry name" value="Carbohydrate phosphatase"/>
    <property type="match status" value="1"/>
</dbReference>
<dbReference type="InterPro" id="IPR051090">
    <property type="entry name" value="Inositol_monoP_superfamily"/>
</dbReference>
<comment type="similarity">
    <text evidence="2">Belongs to the inositol monophosphatase superfamily.</text>
</comment>
<feature type="binding site" evidence="10">
    <location>
        <position position="343"/>
    </location>
    <ligand>
        <name>Mg(2+)</name>
        <dbReference type="ChEBI" id="CHEBI:18420"/>
        <label>1</label>
        <note>catalytic</note>
    </ligand>
</feature>
<evidence type="ECO:0000256" key="5">
    <source>
        <dbReference type="ARBA" id="ARBA00022801"/>
    </source>
</evidence>
<dbReference type="FunFam" id="3.30.540.10:FF:000015">
    <property type="entry name" value="3',5'-bisphosphate nucleotidase"/>
    <property type="match status" value="1"/>
</dbReference>
<dbReference type="GO" id="GO:0016078">
    <property type="term" value="P:tRNA decay"/>
    <property type="evidence" value="ECO:0007669"/>
    <property type="project" value="UniProtKB-ARBA"/>
</dbReference>
<dbReference type="STRING" id="1305764.R9P4S3"/>
<evidence type="ECO:0000256" key="3">
    <source>
        <dbReference type="ARBA" id="ARBA00012633"/>
    </source>
</evidence>
<feature type="binding site" evidence="10">
    <location>
        <position position="185"/>
    </location>
    <ligand>
        <name>Mg(2+)</name>
        <dbReference type="ChEBI" id="CHEBI:18420"/>
        <label>1</label>
        <note>catalytic</note>
    </ligand>
</feature>
<evidence type="ECO:0000313" key="11">
    <source>
        <dbReference type="EMBL" id="GAC96304.1"/>
    </source>
</evidence>
<dbReference type="GO" id="GO:0046872">
    <property type="term" value="F:metal ion binding"/>
    <property type="evidence" value="ECO:0007669"/>
    <property type="project" value="UniProtKB-KW"/>
</dbReference>
<dbReference type="Gene3D" id="3.40.190.80">
    <property type="match status" value="1"/>
</dbReference>
<sequence length="407" mass="43635">MSIFSSITGRITRSLPHTFKHTNPQRYINMSSSSSAQYALERAVAISAVERACSLTDKVFRNLVTADTVTKKDKSPVTVGDYSAQAVVNAILGSHFPEDPIVGEEDSKDLQKPESEALRTQIFGLANEALKNPAQECPAVAEAESKASTQAWGERELSQNELLAAIDRGSAEGGPKGRCWALDPIDGTKGFLRGGQYAVCLAFMVDGLVQVGVMGCPNLPHDASSAKPKEGEFGAGDRRKDLGTLFIAVRGQGAFQRPIQGGKEEKISMRQISSLSEASFCESVEAGHSSHGTNARIAELLGITAPSVRMDSQAKYASIARGDGDVYLRLPVGDGSYQEKIWDHAAGSLLVEEAGGRVSDIRGKDLNFGVGRTLRENRGVVASSREHHSKVIDAVRKALEEEGRGHL</sequence>
<dbReference type="Pfam" id="PF00459">
    <property type="entry name" value="Inositol_P"/>
    <property type="match status" value="1"/>
</dbReference>
<dbReference type="GO" id="GO:0000103">
    <property type="term" value="P:sulfate assimilation"/>
    <property type="evidence" value="ECO:0007669"/>
    <property type="project" value="TreeGrafter"/>
</dbReference>
<proteinExistence type="inferred from homology"/>
<dbReference type="eggNOG" id="KOG1528">
    <property type="taxonomic scope" value="Eukaryota"/>
</dbReference>
<evidence type="ECO:0000256" key="7">
    <source>
        <dbReference type="ARBA" id="ARBA00044466"/>
    </source>
</evidence>
<evidence type="ECO:0000313" key="12">
    <source>
        <dbReference type="Proteomes" id="UP000014071"/>
    </source>
</evidence>
<dbReference type="Gene3D" id="3.30.540.10">
    <property type="entry name" value="Fructose-1,6-Bisphosphatase, subunit A, domain 1"/>
    <property type="match status" value="1"/>
</dbReference>
<dbReference type="GO" id="GO:0008441">
    <property type="term" value="F:3'(2'),5'-bisphosphate nucleotidase activity"/>
    <property type="evidence" value="ECO:0007669"/>
    <property type="project" value="UniProtKB-EC"/>
</dbReference>
<feature type="binding site" evidence="10">
    <location>
        <position position="104"/>
    </location>
    <ligand>
        <name>Mg(2+)</name>
        <dbReference type="ChEBI" id="CHEBI:18420"/>
        <label>1</label>
        <note>catalytic</note>
    </ligand>
</feature>
<dbReference type="InterPro" id="IPR020583">
    <property type="entry name" value="Inositol_monoP_metal-BS"/>
</dbReference>
<keyword evidence="5" id="KW-0378">Hydrolase</keyword>
<dbReference type="PANTHER" id="PTHR43200:SF6">
    <property type="entry name" value="3'(2'),5'-BISPHOSPHATE NUCLEOTIDASE"/>
    <property type="match status" value="1"/>
</dbReference>
<feature type="binding site" evidence="10">
    <location>
        <position position="183"/>
    </location>
    <ligand>
        <name>Mg(2+)</name>
        <dbReference type="ChEBI" id="CHEBI:18420"/>
        <label>1</label>
        <note>catalytic</note>
    </ligand>
</feature>
<name>R9P4S3_PSEHS</name>
<dbReference type="EC" id="3.1.3.7" evidence="3"/>
<comment type="cofactor">
    <cofactor evidence="1 10">
        <name>Mg(2+)</name>
        <dbReference type="ChEBI" id="CHEBI:18420"/>
    </cofactor>
</comment>
<evidence type="ECO:0000256" key="2">
    <source>
        <dbReference type="ARBA" id="ARBA00009759"/>
    </source>
</evidence>
<organism evidence="11 12">
    <name type="scientific">Pseudozyma hubeiensis (strain SY62)</name>
    <name type="common">Yeast</name>
    <dbReference type="NCBI Taxonomy" id="1305764"/>
    <lineage>
        <taxon>Eukaryota</taxon>
        <taxon>Fungi</taxon>
        <taxon>Dikarya</taxon>
        <taxon>Basidiomycota</taxon>
        <taxon>Ustilaginomycotina</taxon>
        <taxon>Ustilaginomycetes</taxon>
        <taxon>Ustilaginales</taxon>
        <taxon>Ustilaginaceae</taxon>
        <taxon>Pseudozyma</taxon>
    </lineage>
</organism>
<keyword evidence="12" id="KW-1185">Reference proteome</keyword>
<keyword evidence="6 10" id="KW-0460">Magnesium</keyword>
<evidence type="ECO:0000256" key="9">
    <source>
        <dbReference type="ARBA" id="ARBA00044484"/>
    </source>
</evidence>
<evidence type="ECO:0000256" key="6">
    <source>
        <dbReference type="ARBA" id="ARBA00022842"/>
    </source>
</evidence>
<dbReference type="HOGENOM" id="CLU_033446_2_1_1"/>
<evidence type="ECO:0000256" key="8">
    <source>
        <dbReference type="ARBA" id="ARBA00044479"/>
    </source>
</evidence>
<comment type="catalytic activity">
    <reaction evidence="7">
        <text>adenosine 2',5'-bisphosphate + H2O = AMP + phosphate</text>
        <dbReference type="Rhea" id="RHEA:77643"/>
        <dbReference type="ChEBI" id="CHEBI:15377"/>
        <dbReference type="ChEBI" id="CHEBI:43474"/>
        <dbReference type="ChEBI" id="CHEBI:194156"/>
        <dbReference type="ChEBI" id="CHEBI:456215"/>
        <dbReference type="EC" id="3.1.3.7"/>
    </reaction>
    <physiologicalReaction direction="left-to-right" evidence="7">
        <dbReference type="Rhea" id="RHEA:77644"/>
    </physiologicalReaction>
</comment>
<dbReference type="PROSITE" id="PS00630">
    <property type="entry name" value="IMP_2"/>
    <property type="match status" value="1"/>
</dbReference>
<keyword evidence="4 10" id="KW-0479">Metal-binding</keyword>
<dbReference type="Proteomes" id="UP000014071">
    <property type="component" value="Unassembled WGS sequence"/>
</dbReference>
<dbReference type="PANTHER" id="PTHR43200">
    <property type="entry name" value="PHOSPHATASE"/>
    <property type="match status" value="1"/>
</dbReference>
<dbReference type="RefSeq" id="XP_012189891.1">
    <property type="nucleotide sequence ID" value="XM_012334501.1"/>
</dbReference>
<dbReference type="OrthoDB" id="411145at2759"/>
<dbReference type="FunFam" id="3.40.190.80:FF:000003">
    <property type="entry name" value="PAP-specific phosphatase HAL2-like"/>
    <property type="match status" value="1"/>
</dbReference>
<dbReference type="GO" id="GO:0046854">
    <property type="term" value="P:phosphatidylinositol phosphate biosynthetic process"/>
    <property type="evidence" value="ECO:0007669"/>
    <property type="project" value="InterPro"/>
</dbReference>
<dbReference type="PROSITE" id="PS00629">
    <property type="entry name" value="IMP_1"/>
    <property type="match status" value="1"/>
</dbReference>
<reference evidence="12" key="1">
    <citation type="journal article" date="2013" name="Genome Announc.">
        <title>Draft genome sequence of the basidiomycetous yeast-like fungus Pseudozyma hubeiensis SY62, which produces an abundant amount of the biosurfactant mannosylerythritol lipids.</title>
        <authorList>
            <person name="Konishi M."/>
            <person name="Hatada Y."/>
            <person name="Horiuchi J."/>
        </authorList>
    </citation>
    <scope>NUCLEOTIDE SEQUENCE [LARGE SCALE GENOMIC DNA]</scope>
    <source>
        <strain evidence="12">SY62</strain>
    </source>
</reference>
<evidence type="ECO:0000256" key="4">
    <source>
        <dbReference type="ARBA" id="ARBA00022723"/>
    </source>
</evidence>
<evidence type="ECO:0000256" key="10">
    <source>
        <dbReference type="PIRSR" id="PIRSR600760-2"/>
    </source>
</evidence>
<dbReference type="InterPro" id="IPR000760">
    <property type="entry name" value="Inositol_monophosphatase-like"/>
</dbReference>
<dbReference type="NCBIfam" id="TIGR01330">
    <property type="entry name" value="bisphos_HAL2"/>
    <property type="match status" value="1"/>
</dbReference>
<dbReference type="CDD" id="cd01517">
    <property type="entry name" value="PAP_phosphatase"/>
    <property type="match status" value="1"/>
</dbReference>
<protein>
    <recommendedName>
        <fullName evidence="3">3'(2'),5'-bisphosphate nucleotidase</fullName>
        <ecNumber evidence="3">3.1.3.7</ecNumber>
    </recommendedName>
</protein>
<dbReference type="GeneID" id="24109170"/>
<comment type="catalytic activity">
    <reaction evidence="9">
        <text>3'-phosphoadenylyl sulfate + H2O = adenosine 5'-phosphosulfate + phosphate</text>
        <dbReference type="Rhea" id="RHEA:77639"/>
        <dbReference type="ChEBI" id="CHEBI:15377"/>
        <dbReference type="ChEBI" id="CHEBI:43474"/>
        <dbReference type="ChEBI" id="CHEBI:58243"/>
        <dbReference type="ChEBI" id="CHEBI:58339"/>
        <dbReference type="EC" id="3.1.3.7"/>
    </reaction>
    <physiologicalReaction direction="left-to-right" evidence="9">
        <dbReference type="Rhea" id="RHEA:77640"/>
    </physiologicalReaction>
</comment>
<comment type="catalytic activity">
    <reaction evidence="8">
        <text>adenosine 3',5'-bisphosphate + H2O = AMP + phosphate</text>
        <dbReference type="Rhea" id="RHEA:10040"/>
        <dbReference type="ChEBI" id="CHEBI:15377"/>
        <dbReference type="ChEBI" id="CHEBI:43474"/>
        <dbReference type="ChEBI" id="CHEBI:58343"/>
        <dbReference type="ChEBI" id="CHEBI:456215"/>
        <dbReference type="EC" id="3.1.3.7"/>
    </reaction>
    <physiologicalReaction direction="left-to-right" evidence="8">
        <dbReference type="Rhea" id="RHEA:10041"/>
    </physiologicalReaction>
</comment>
<dbReference type="AlphaFoldDB" id="R9P4S3"/>